<dbReference type="FunFam" id="3.80.10.10:FF:000288">
    <property type="entry name" value="LRR receptor-like serine/threonine-protein kinase EFR"/>
    <property type="match status" value="1"/>
</dbReference>
<dbReference type="PROSITE" id="PS00108">
    <property type="entry name" value="PROTEIN_KINASE_ST"/>
    <property type="match status" value="1"/>
</dbReference>
<evidence type="ECO:0000256" key="15">
    <source>
        <dbReference type="ARBA" id="ARBA00022840"/>
    </source>
</evidence>
<dbReference type="InterPro" id="IPR000719">
    <property type="entry name" value="Prot_kinase_dom"/>
</dbReference>
<dbReference type="PANTHER" id="PTHR27008:SF592">
    <property type="entry name" value="LEUCINE-RICH REPEAT RECEPTOR-LIKE PROTEIN KINASE FAMILY PROTEIN-RELATED"/>
    <property type="match status" value="1"/>
</dbReference>
<keyword evidence="7" id="KW-0597">Phosphoprotein</keyword>
<accession>A0A565BT52</accession>
<evidence type="ECO:0000256" key="21">
    <source>
        <dbReference type="ARBA" id="ARBA00048679"/>
    </source>
</evidence>
<evidence type="ECO:0000256" key="17">
    <source>
        <dbReference type="ARBA" id="ARBA00023136"/>
    </source>
</evidence>
<evidence type="ECO:0000259" key="25">
    <source>
        <dbReference type="PROSITE" id="PS50011"/>
    </source>
</evidence>
<keyword evidence="15 22" id="KW-0067">ATP-binding</keyword>
<evidence type="ECO:0000256" key="16">
    <source>
        <dbReference type="ARBA" id="ARBA00022989"/>
    </source>
</evidence>
<keyword evidence="10 23" id="KW-0812">Transmembrane</keyword>
<evidence type="ECO:0000256" key="5">
    <source>
        <dbReference type="ARBA" id="ARBA00022475"/>
    </source>
</evidence>
<dbReference type="AlphaFoldDB" id="A0A565BT52"/>
<dbReference type="Gene3D" id="3.30.200.20">
    <property type="entry name" value="Phosphorylase Kinase, domain 1"/>
    <property type="match status" value="1"/>
</dbReference>
<keyword evidence="19" id="KW-0325">Glycoprotein</keyword>
<dbReference type="Pfam" id="PF00560">
    <property type="entry name" value="LRR_1"/>
    <property type="match status" value="10"/>
</dbReference>
<dbReference type="EC" id="2.7.11.1" evidence="4"/>
<evidence type="ECO:0000256" key="14">
    <source>
        <dbReference type="ARBA" id="ARBA00022777"/>
    </source>
</evidence>
<dbReference type="SMART" id="SM00369">
    <property type="entry name" value="LRR_TYP"/>
    <property type="match status" value="7"/>
</dbReference>
<evidence type="ECO:0000256" key="23">
    <source>
        <dbReference type="SAM" id="Phobius"/>
    </source>
</evidence>
<dbReference type="GO" id="GO:0005524">
    <property type="term" value="F:ATP binding"/>
    <property type="evidence" value="ECO:0007669"/>
    <property type="project" value="UniProtKB-UniRule"/>
</dbReference>
<proteinExistence type="inferred from homology"/>
<dbReference type="InterPro" id="IPR008271">
    <property type="entry name" value="Ser/Thr_kinase_AS"/>
</dbReference>
<dbReference type="Proteomes" id="UP000489600">
    <property type="component" value="Unassembled WGS sequence"/>
</dbReference>
<evidence type="ECO:0000256" key="6">
    <source>
        <dbReference type="ARBA" id="ARBA00022527"/>
    </source>
</evidence>
<organism evidence="26 27">
    <name type="scientific">Arabis nemorensis</name>
    <dbReference type="NCBI Taxonomy" id="586526"/>
    <lineage>
        <taxon>Eukaryota</taxon>
        <taxon>Viridiplantae</taxon>
        <taxon>Streptophyta</taxon>
        <taxon>Embryophyta</taxon>
        <taxon>Tracheophyta</taxon>
        <taxon>Spermatophyta</taxon>
        <taxon>Magnoliopsida</taxon>
        <taxon>eudicotyledons</taxon>
        <taxon>Gunneridae</taxon>
        <taxon>Pentapetalae</taxon>
        <taxon>rosids</taxon>
        <taxon>malvids</taxon>
        <taxon>Brassicales</taxon>
        <taxon>Brassicaceae</taxon>
        <taxon>Arabideae</taxon>
        <taxon>Arabis</taxon>
    </lineage>
</organism>
<keyword evidence="16 23" id="KW-1133">Transmembrane helix</keyword>
<dbReference type="InterPro" id="IPR013210">
    <property type="entry name" value="LRR_N_plant-typ"/>
</dbReference>
<evidence type="ECO:0000256" key="18">
    <source>
        <dbReference type="ARBA" id="ARBA00023170"/>
    </source>
</evidence>
<dbReference type="Pfam" id="PF08263">
    <property type="entry name" value="LRRNT_2"/>
    <property type="match status" value="1"/>
</dbReference>
<dbReference type="SMART" id="SM00220">
    <property type="entry name" value="S_TKc"/>
    <property type="match status" value="1"/>
</dbReference>
<keyword evidence="12" id="KW-0677">Repeat</keyword>
<dbReference type="InterPro" id="IPR001611">
    <property type="entry name" value="Leu-rich_rpt"/>
</dbReference>
<comment type="similarity">
    <text evidence="2">Belongs to the protein kinase superfamily. Ser/Thr protein kinase family.</text>
</comment>
<dbReference type="Gene3D" id="1.10.510.10">
    <property type="entry name" value="Transferase(Phosphotransferase) domain 1"/>
    <property type="match status" value="1"/>
</dbReference>
<evidence type="ECO:0000256" key="22">
    <source>
        <dbReference type="PROSITE-ProRule" id="PRU10141"/>
    </source>
</evidence>
<dbReference type="InterPro" id="IPR003591">
    <property type="entry name" value="Leu-rich_rpt_typical-subtyp"/>
</dbReference>
<evidence type="ECO:0000256" key="8">
    <source>
        <dbReference type="ARBA" id="ARBA00022614"/>
    </source>
</evidence>
<keyword evidence="6" id="KW-0723">Serine/threonine-protein kinase</keyword>
<gene>
    <name evidence="26" type="ORF">ANE_LOCUS15003</name>
</gene>
<dbReference type="FunFam" id="3.80.10.10:FF:000275">
    <property type="entry name" value="Leucine-rich repeat receptor-like protein kinase"/>
    <property type="match status" value="1"/>
</dbReference>
<keyword evidence="9" id="KW-0808">Transferase</keyword>
<evidence type="ECO:0000256" key="11">
    <source>
        <dbReference type="ARBA" id="ARBA00022729"/>
    </source>
</evidence>
<evidence type="ECO:0000256" key="9">
    <source>
        <dbReference type="ARBA" id="ARBA00022679"/>
    </source>
</evidence>
<dbReference type="FunFam" id="1.10.510.10:FF:000358">
    <property type="entry name" value="Putative leucine-rich repeat receptor-like serine/threonine-protein kinase"/>
    <property type="match status" value="1"/>
</dbReference>
<keyword evidence="5" id="KW-1003">Cell membrane</keyword>
<comment type="caution">
    <text evidence="26">The sequence shown here is derived from an EMBL/GenBank/DDBJ whole genome shotgun (WGS) entry which is preliminary data.</text>
</comment>
<evidence type="ECO:0000256" key="24">
    <source>
        <dbReference type="SAM" id="SignalP"/>
    </source>
</evidence>
<comment type="similarity">
    <text evidence="3">Belongs to the RLP family.</text>
</comment>
<dbReference type="FunFam" id="3.30.200.20:FF:000432">
    <property type="entry name" value="LRR receptor-like serine/threonine-protein kinase EFR"/>
    <property type="match status" value="1"/>
</dbReference>
<dbReference type="InterPro" id="IPR001245">
    <property type="entry name" value="Ser-Thr/Tyr_kinase_cat_dom"/>
</dbReference>
<evidence type="ECO:0000256" key="4">
    <source>
        <dbReference type="ARBA" id="ARBA00012513"/>
    </source>
</evidence>
<evidence type="ECO:0000256" key="2">
    <source>
        <dbReference type="ARBA" id="ARBA00008684"/>
    </source>
</evidence>
<keyword evidence="8" id="KW-0433">Leucine-rich repeat</keyword>
<comment type="subcellular location">
    <subcellularLocation>
        <location evidence="1">Cell membrane</location>
        <topology evidence="1">Single-pass type I membrane protein</topology>
    </subcellularLocation>
</comment>
<feature type="chain" id="PRO_5022189233" description="non-specific serine/threonine protein kinase" evidence="24">
    <location>
        <begin position="24"/>
        <end position="1044"/>
    </location>
</feature>
<dbReference type="PROSITE" id="PS00107">
    <property type="entry name" value="PROTEIN_KINASE_ATP"/>
    <property type="match status" value="1"/>
</dbReference>
<dbReference type="Gene3D" id="3.80.10.10">
    <property type="entry name" value="Ribonuclease Inhibitor"/>
    <property type="match status" value="3"/>
</dbReference>
<feature type="domain" description="Protein kinase" evidence="25">
    <location>
        <begin position="713"/>
        <end position="1016"/>
    </location>
</feature>
<feature type="signal peptide" evidence="24">
    <location>
        <begin position="1"/>
        <end position="23"/>
    </location>
</feature>
<dbReference type="InterPro" id="IPR011009">
    <property type="entry name" value="Kinase-like_dom_sf"/>
</dbReference>
<evidence type="ECO:0000256" key="13">
    <source>
        <dbReference type="ARBA" id="ARBA00022741"/>
    </source>
</evidence>
<dbReference type="InterPro" id="IPR017441">
    <property type="entry name" value="Protein_kinase_ATP_BS"/>
</dbReference>
<dbReference type="GO" id="GO:0005886">
    <property type="term" value="C:plasma membrane"/>
    <property type="evidence" value="ECO:0007669"/>
    <property type="project" value="UniProtKB-SubCell"/>
</dbReference>
<keyword evidence="17 23" id="KW-0472">Membrane</keyword>
<dbReference type="FunFam" id="3.80.10.10:FF:000041">
    <property type="entry name" value="LRR receptor-like serine/threonine-protein kinase ERECTA"/>
    <property type="match status" value="1"/>
</dbReference>
<comment type="catalytic activity">
    <reaction evidence="21">
        <text>L-seryl-[protein] + ATP = O-phospho-L-seryl-[protein] + ADP + H(+)</text>
        <dbReference type="Rhea" id="RHEA:17989"/>
        <dbReference type="Rhea" id="RHEA-COMP:9863"/>
        <dbReference type="Rhea" id="RHEA-COMP:11604"/>
        <dbReference type="ChEBI" id="CHEBI:15378"/>
        <dbReference type="ChEBI" id="CHEBI:29999"/>
        <dbReference type="ChEBI" id="CHEBI:30616"/>
        <dbReference type="ChEBI" id="CHEBI:83421"/>
        <dbReference type="ChEBI" id="CHEBI:456216"/>
        <dbReference type="EC" id="2.7.11.1"/>
    </reaction>
</comment>
<feature type="binding site" evidence="22">
    <location>
        <position position="742"/>
    </location>
    <ligand>
        <name>ATP</name>
        <dbReference type="ChEBI" id="CHEBI:30616"/>
    </ligand>
</feature>
<dbReference type="Pfam" id="PF07714">
    <property type="entry name" value="PK_Tyr_Ser-Thr"/>
    <property type="match status" value="1"/>
</dbReference>
<dbReference type="SUPFAM" id="SSF52058">
    <property type="entry name" value="L domain-like"/>
    <property type="match status" value="1"/>
</dbReference>
<dbReference type="PROSITE" id="PS50011">
    <property type="entry name" value="PROTEIN_KINASE_DOM"/>
    <property type="match status" value="1"/>
</dbReference>
<reference evidence="26" key="1">
    <citation type="submission" date="2019-07" db="EMBL/GenBank/DDBJ databases">
        <authorList>
            <person name="Dittberner H."/>
        </authorList>
    </citation>
    <scope>NUCLEOTIDE SEQUENCE [LARGE SCALE GENOMIC DNA]</scope>
</reference>
<evidence type="ECO:0000256" key="7">
    <source>
        <dbReference type="ARBA" id="ARBA00022553"/>
    </source>
</evidence>
<evidence type="ECO:0000256" key="19">
    <source>
        <dbReference type="ARBA" id="ARBA00023180"/>
    </source>
</evidence>
<sequence>MAFPAMVLKLILVSAFLVIVVCGQTIRLTEETDKQALLEFKSQVSETSRVVLDSWNDSLPLCSWTGVKCGPKHRRVTGVDLGGLKLTGVVSPFVGNLSFLRSLNLADNFFHGAIPLEIGNLFRLQYLNMSNNFLGGPIPVVLSNCSSLSSLDLSSNHLDQGVPFEFGSLSKLALLSLGRNNLTGKFPASLGNLTSLQILDFIYNQIEGEIPESIARLKQMVFFRVALNKFTGVFPPPIYNLSSLIFLSITDNSFSGTLRPDFGSLLPNLEILYMGINNFTGTIPETLSNISTLQHLDIPSNHLTGKIPLSLGKLHNLLRLGLNNNSLGSYSSGDLYFLGALTNCTQLQYLNFGLNKLGGQLPMSIANLSAQLTELSLSINFISGSIPPGIGNLVSLQSLEMGENLLTGKLPPSLGELSELRKVSLYSNGLSGEIPSSLGNITWLTYLYLLNNSFEGSIPSSLGRCSYLLDLNLGTNKLNGSIPHELMDLPSLLILNVSFNSLVGPLREDVGKLKFMFALDVSYNKLSGLIPLTLANCLPLEFLGLQANSFVGPIPDIRGLTGLRFLDLSKNKLSGTIPEYMVNFSKLENLNLSMNSFEGAVPTEGIFRNTSAMSVIGNINLCGGIPSLQLEPCSVELPGRHSSVRKIIIICVSAGMAALLLFCLPVVYLCRRHKQRLKSVRANNNENDRSVSLWKSFYEKISYDELYKTTGGFSSSNMIGSGNFGDVFKGFIGSENKAVAIKVLNLCKRGAAKSFMAECESLGGIRHRNLVKLITVCSSADFEGNDFRALVYEFMPNGSLDSWLHPEEVEETANPSGTLTLVERLNIAIDVASALVYLHTYCPNPIAHCDLKPSNILLDGDLTAHVSDFGLAQLLLKFDRDTFDIHFSSAGVRGTTGYAAPEYGMGGHPSIMGDVYSFGILLLEIFTGKRPTNKLFVDGLTLHGFTKSALLKQGALDITDQSILHGAYAQLLGVDMVECLTLVFRVGIRCSEESPVNRISMAEAISKLVSIKDRFLGDDETSTSCVVRENAEAKRYRYAHLCNV</sequence>
<keyword evidence="27" id="KW-1185">Reference proteome</keyword>
<protein>
    <recommendedName>
        <fullName evidence="4">non-specific serine/threonine protein kinase</fullName>
        <ecNumber evidence="4">2.7.11.1</ecNumber>
    </recommendedName>
</protein>
<dbReference type="InterPro" id="IPR051809">
    <property type="entry name" value="Plant_receptor-like_S/T_kinase"/>
</dbReference>
<evidence type="ECO:0000256" key="1">
    <source>
        <dbReference type="ARBA" id="ARBA00004251"/>
    </source>
</evidence>
<name>A0A565BT52_9BRAS</name>
<dbReference type="PANTHER" id="PTHR27008">
    <property type="entry name" value="OS04G0122200 PROTEIN"/>
    <property type="match status" value="1"/>
</dbReference>
<dbReference type="SUPFAM" id="SSF52047">
    <property type="entry name" value="RNI-like"/>
    <property type="match status" value="1"/>
</dbReference>
<evidence type="ECO:0000313" key="26">
    <source>
        <dbReference type="EMBL" id="VVB04559.1"/>
    </source>
</evidence>
<evidence type="ECO:0000313" key="27">
    <source>
        <dbReference type="Proteomes" id="UP000489600"/>
    </source>
</evidence>
<comment type="catalytic activity">
    <reaction evidence="20">
        <text>L-threonyl-[protein] + ATP = O-phospho-L-threonyl-[protein] + ADP + H(+)</text>
        <dbReference type="Rhea" id="RHEA:46608"/>
        <dbReference type="Rhea" id="RHEA-COMP:11060"/>
        <dbReference type="Rhea" id="RHEA-COMP:11605"/>
        <dbReference type="ChEBI" id="CHEBI:15378"/>
        <dbReference type="ChEBI" id="CHEBI:30013"/>
        <dbReference type="ChEBI" id="CHEBI:30616"/>
        <dbReference type="ChEBI" id="CHEBI:61977"/>
        <dbReference type="ChEBI" id="CHEBI:456216"/>
        <dbReference type="EC" id="2.7.11.1"/>
    </reaction>
</comment>
<evidence type="ECO:0000256" key="20">
    <source>
        <dbReference type="ARBA" id="ARBA00047899"/>
    </source>
</evidence>
<feature type="transmembrane region" description="Helical" evidence="23">
    <location>
        <begin position="647"/>
        <end position="670"/>
    </location>
</feature>
<dbReference type="EMBL" id="CABITT030000005">
    <property type="protein sequence ID" value="VVB04559.1"/>
    <property type="molecule type" value="Genomic_DNA"/>
</dbReference>
<dbReference type="InterPro" id="IPR032675">
    <property type="entry name" value="LRR_dom_sf"/>
</dbReference>
<keyword evidence="18" id="KW-0675">Receptor</keyword>
<evidence type="ECO:0000256" key="10">
    <source>
        <dbReference type="ARBA" id="ARBA00022692"/>
    </source>
</evidence>
<keyword evidence="11 24" id="KW-0732">Signal</keyword>
<dbReference type="OrthoDB" id="676979at2759"/>
<evidence type="ECO:0000256" key="3">
    <source>
        <dbReference type="ARBA" id="ARBA00009592"/>
    </source>
</evidence>
<dbReference type="GO" id="GO:0004674">
    <property type="term" value="F:protein serine/threonine kinase activity"/>
    <property type="evidence" value="ECO:0007669"/>
    <property type="project" value="UniProtKB-KW"/>
</dbReference>
<keyword evidence="13 22" id="KW-0547">Nucleotide-binding</keyword>
<evidence type="ECO:0000256" key="12">
    <source>
        <dbReference type="ARBA" id="ARBA00022737"/>
    </source>
</evidence>
<keyword evidence="14" id="KW-0418">Kinase</keyword>
<dbReference type="SUPFAM" id="SSF56112">
    <property type="entry name" value="Protein kinase-like (PK-like)"/>
    <property type="match status" value="1"/>
</dbReference>